<keyword evidence="2" id="KW-0479">Metal-binding</keyword>
<dbReference type="Proteomes" id="UP001610335">
    <property type="component" value="Unassembled WGS sequence"/>
</dbReference>
<evidence type="ECO:0000256" key="4">
    <source>
        <dbReference type="ARBA" id="ARBA00023163"/>
    </source>
</evidence>
<reference evidence="8 9" key="1">
    <citation type="submission" date="2024-07" db="EMBL/GenBank/DDBJ databases">
        <title>Section-level genome sequencing and comparative genomics of Aspergillus sections Usti and Cavernicolus.</title>
        <authorList>
            <consortium name="Lawrence Berkeley National Laboratory"/>
            <person name="Nybo J.L."/>
            <person name="Vesth T.C."/>
            <person name="Theobald S."/>
            <person name="Frisvad J.C."/>
            <person name="Larsen T.O."/>
            <person name="Kjaerboelling I."/>
            <person name="Rothschild-Mancinelli K."/>
            <person name="Lyhne E.K."/>
            <person name="Kogle M.E."/>
            <person name="Barry K."/>
            <person name="Clum A."/>
            <person name="Na H."/>
            <person name="Ledsgaard L."/>
            <person name="Lin J."/>
            <person name="Lipzen A."/>
            <person name="Kuo A."/>
            <person name="Riley R."/>
            <person name="Mondo S."/>
            <person name="LaButti K."/>
            <person name="Haridas S."/>
            <person name="Pangalinan J."/>
            <person name="Salamov A.A."/>
            <person name="Simmons B.A."/>
            <person name="Magnuson J.K."/>
            <person name="Chen J."/>
            <person name="Drula E."/>
            <person name="Henrissat B."/>
            <person name="Wiebenga A."/>
            <person name="Lubbers R.J."/>
            <person name="Gomes A.C."/>
            <person name="Makela M.R."/>
            <person name="Stajich J."/>
            <person name="Grigoriev I.V."/>
            <person name="Mortensen U.H."/>
            <person name="De vries R.P."/>
            <person name="Baker S.E."/>
            <person name="Andersen M.R."/>
        </authorList>
    </citation>
    <scope>NUCLEOTIDE SEQUENCE [LARGE SCALE GENOMIC DNA]</scope>
    <source>
        <strain evidence="8 9">CBS 600.67</strain>
    </source>
</reference>
<keyword evidence="9" id="KW-1185">Reference proteome</keyword>
<evidence type="ECO:0000259" key="7">
    <source>
        <dbReference type="Pfam" id="PF04082"/>
    </source>
</evidence>
<evidence type="ECO:0000313" key="9">
    <source>
        <dbReference type="Proteomes" id="UP001610335"/>
    </source>
</evidence>
<dbReference type="PANTHER" id="PTHR47338">
    <property type="entry name" value="ZN(II)2CYS6 TRANSCRIPTION FACTOR (EUROFUNG)-RELATED"/>
    <property type="match status" value="1"/>
</dbReference>
<comment type="caution">
    <text evidence="8">The sequence shown here is derived from an EMBL/GenBank/DDBJ whole genome shotgun (WGS) entry which is preliminary data.</text>
</comment>
<feature type="domain" description="Xylanolytic transcriptional activator regulatory" evidence="7">
    <location>
        <begin position="129"/>
        <end position="274"/>
    </location>
</feature>
<gene>
    <name evidence="8" type="ORF">BDW59DRAFT_167006</name>
</gene>
<keyword evidence="5" id="KW-0539">Nucleus</keyword>
<dbReference type="Pfam" id="PF04082">
    <property type="entry name" value="Fungal_trans"/>
    <property type="match status" value="1"/>
</dbReference>
<dbReference type="InterPro" id="IPR007219">
    <property type="entry name" value="XnlR_reg_dom"/>
</dbReference>
<keyword evidence="4" id="KW-0804">Transcription</keyword>
<keyword evidence="3" id="KW-0805">Transcription regulation</keyword>
<protein>
    <recommendedName>
        <fullName evidence="7">Xylanolytic transcriptional activator regulatory domain-containing protein</fullName>
    </recommendedName>
</protein>
<evidence type="ECO:0000256" key="1">
    <source>
        <dbReference type="ARBA" id="ARBA00004123"/>
    </source>
</evidence>
<dbReference type="CDD" id="cd12148">
    <property type="entry name" value="fungal_TF_MHR"/>
    <property type="match status" value="1"/>
</dbReference>
<comment type="subcellular location">
    <subcellularLocation>
        <location evidence="1">Nucleus</location>
    </subcellularLocation>
</comment>
<sequence>MNTLHINTDTLMETAEVLIRYIHRVRQKLSGNGRLMSLESAVTELWHGLKDASFAPSHLQPPLEPSAPSRIHHHRLYQSEDTRNARRDTSFLAGRVTNASPTDNSSHANLAKSYDMSIESWEAAVEMAKVYLRYCDCQPLPLFDRDSFISTFPNRPLEVVHGVLASVTRLTHETRGSSWPNTTFNAKRSKDTATRLVMSSITGGVVELSTLQTLCLLALVNFHDGDMTQCRMHGSLAMTFARSAQLHRGAHADPAGDDFNTQERRRCYWSIILLNRLIGEPVTSMVPTLSRHSLPPFPVSATSPPSAALSQEGQSVAASRAPDEKHGIVSVVIQLSEVWSMAQDYIRSRGVTPDTSRSLPPWHSSSLYFYTLEILMKQGGKLAHIHRYRFIRFSSVGSEELEEYRNYWGPWLLSRFLYHTVICILNHPILIILQLQGNRDVSEIFLQQTTYSRVQHTSWLLHFVEFLELRHFRVSDPMFGYCVAVLATIELYQSFVEERNAVSQKRKQNYEKCLSFIRGLGATWPNMLQAASNLECLMDTTTASYQSNLSSHNAGIVSVDISGFFRILDLAEFFSASDAPVVFGPTLSPISVEPDGSGCSDLAQLPHITQPDRRHAKSSPIPPPFDIGTRAEGSSIRPSVPELSQFQVDPSDDMLLQADQFFGSLYECTTPWGIMPDMMAGDMGFT</sequence>
<name>A0ABR4HHB4_9EURO</name>
<accession>A0ABR4HHB4</accession>
<organism evidence="8 9">
    <name type="scientific">Aspergillus cavernicola</name>
    <dbReference type="NCBI Taxonomy" id="176166"/>
    <lineage>
        <taxon>Eukaryota</taxon>
        <taxon>Fungi</taxon>
        <taxon>Dikarya</taxon>
        <taxon>Ascomycota</taxon>
        <taxon>Pezizomycotina</taxon>
        <taxon>Eurotiomycetes</taxon>
        <taxon>Eurotiomycetidae</taxon>
        <taxon>Eurotiales</taxon>
        <taxon>Aspergillaceae</taxon>
        <taxon>Aspergillus</taxon>
        <taxon>Aspergillus subgen. Nidulantes</taxon>
    </lineage>
</organism>
<evidence type="ECO:0000256" key="5">
    <source>
        <dbReference type="ARBA" id="ARBA00023242"/>
    </source>
</evidence>
<feature type="region of interest" description="Disordered" evidence="6">
    <location>
        <begin position="300"/>
        <end position="321"/>
    </location>
</feature>
<evidence type="ECO:0000256" key="2">
    <source>
        <dbReference type="ARBA" id="ARBA00022723"/>
    </source>
</evidence>
<feature type="compositionally biased region" description="Polar residues" evidence="6">
    <location>
        <begin position="300"/>
        <end position="317"/>
    </location>
</feature>
<dbReference type="EMBL" id="JBFXLS010000119">
    <property type="protein sequence ID" value="KAL2814866.1"/>
    <property type="molecule type" value="Genomic_DNA"/>
</dbReference>
<evidence type="ECO:0000313" key="8">
    <source>
        <dbReference type="EMBL" id="KAL2814866.1"/>
    </source>
</evidence>
<feature type="region of interest" description="Disordered" evidence="6">
    <location>
        <begin position="610"/>
        <end position="636"/>
    </location>
</feature>
<evidence type="ECO:0000256" key="6">
    <source>
        <dbReference type="SAM" id="MobiDB-lite"/>
    </source>
</evidence>
<dbReference type="PANTHER" id="PTHR47338:SF9">
    <property type="entry name" value="ZN(II)2CYS6 TRANSCRIPTION FACTOR (EUROFUNG)"/>
    <property type="match status" value="1"/>
</dbReference>
<dbReference type="InterPro" id="IPR050815">
    <property type="entry name" value="TF_fung"/>
</dbReference>
<proteinExistence type="predicted"/>
<evidence type="ECO:0000256" key="3">
    <source>
        <dbReference type="ARBA" id="ARBA00023015"/>
    </source>
</evidence>